<evidence type="ECO:0000313" key="2">
    <source>
        <dbReference type="Proteomes" id="UP000027222"/>
    </source>
</evidence>
<proteinExistence type="predicted"/>
<dbReference type="InterPro" id="IPR027417">
    <property type="entry name" value="P-loop_NTPase"/>
</dbReference>
<dbReference type="SUPFAM" id="SSF52540">
    <property type="entry name" value="P-loop containing nucleoside triphosphate hydrolases"/>
    <property type="match status" value="1"/>
</dbReference>
<gene>
    <name evidence="1" type="ORF">GALMADRAFT_162228</name>
</gene>
<dbReference type="EMBL" id="KL142426">
    <property type="protein sequence ID" value="KDR66213.1"/>
    <property type="molecule type" value="Genomic_DNA"/>
</dbReference>
<dbReference type="Gene3D" id="3.40.50.300">
    <property type="entry name" value="P-loop containing nucleotide triphosphate hydrolases"/>
    <property type="match status" value="1"/>
</dbReference>
<name>A0A067SHG6_GALM3</name>
<dbReference type="CDD" id="cd00882">
    <property type="entry name" value="Ras_like_GTPase"/>
    <property type="match status" value="1"/>
</dbReference>
<evidence type="ECO:0000313" key="1">
    <source>
        <dbReference type="EMBL" id="KDR66213.1"/>
    </source>
</evidence>
<dbReference type="Proteomes" id="UP000027222">
    <property type="component" value="Unassembled WGS sequence"/>
</dbReference>
<dbReference type="AlphaFoldDB" id="A0A067SHG6"/>
<reference evidence="2" key="1">
    <citation type="journal article" date="2014" name="Proc. Natl. Acad. Sci. U.S.A.">
        <title>Extensive sampling of basidiomycete genomes demonstrates inadequacy of the white-rot/brown-rot paradigm for wood decay fungi.</title>
        <authorList>
            <person name="Riley R."/>
            <person name="Salamov A.A."/>
            <person name="Brown D.W."/>
            <person name="Nagy L.G."/>
            <person name="Floudas D."/>
            <person name="Held B.W."/>
            <person name="Levasseur A."/>
            <person name="Lombard V."/>
            <person name="Morin E."/>
            <person name="Otillar R."/>
            <person name="Lindquist E.A."/>
            <person name="Sun H."/>
            <person name="LaButti K.M."/>
            <person name="Schmutz J."/>
            <person name="Jabbour D."/>
            <person name="Luo H."/>
            <person name="Baker S.E."/>
            <person name="Pisabarro A.G."/>
            <person name="Walton J.D."/>
            <person name="Blanchette R.A."/>
            <person name="Henrissat B."/>
            <person name="Martin F."/>
            <person name="Cullen D."/>
            <person name="Hibbett D.S."/>
            <person name="Grigoriev I.V."/>
        </authorList>
    </citation>
    <scope>NUCLEOTIDE SEQUENCE [LARGE SCALE GENOMIC DNA]</scope>
    <source>
        <strain evidence="2">CBS 339.88</strain>
    </source>
</reference>
<protein>
    <submittedName>
        <fullName evidence="1">Uncharacterized protein</fullName>
    </submittedName>
</protein>
<dbReference type="OrthoDB" id="3267153at2759"/>
<dbReference type="HOGENOM" id="CLU_023805_0_0_1"/>
<keyword evidence="2" id="KW-1185">Reference proteome</keyword>
<accession>A0A067SHG6</accession>
<sequence length="250" mass="27691">MASENEIDMPFSDVPSDENDLWFWKSRFLEFRILILGRANAGKTTILERLAGASINEAKVKRGGELLADHAIEGQSNRGMHNIDDEIRFQSLPGFVFHDSCGFEAGSLEELSTVQQFLEHHSAEVDSLRKQLHAIWMCLPLDDSRELLETEKGFLASLKGNAPLVVIFTKLDGAIGKATRSILDKLSLTGSTVGRTVKKDVRAKAGIQVGQHVKQYEEELQQLSRSNSCIVFFTTTSMAVGLSEPSLELI</sequence>
<organism evidence="1 2">
    <name type="scientific">Galerina marginata (strain CBS 339.88)</name>
    <dbReference type="NCBI Taxonomy" id="685588"/>
    <lineage>
        <taxon>Eukaryota</taxon>
        <taxon>Fungi</taxon>
        <taxon>Dikarya</taxon>
        <taxon>Basidiomycota</taxon>
        <taxon>Agaricomycotina</taxon>
        <taxon>Agaricomycetes</taxon>
        <taxon>Agaricomycetidae</taxon>
        <taxon>Agaricales</taxon>
        <taxon>Agaricineae</taxon>
        <taxon>Strophariaceae</taxon>
        <taxon>Galerina</taxon>
    </lineage>
</organism>